<keyword evidence="2" id="KW-1003">Cell membrane</keyword>
<evidence type="ECO:0000256" key="5">
    <source>
        <dbReference type="ARBA" id="ARBA00022989"/>
    </source>
</evidence>
<dbReference type="KEGG" id="gsh:117361603"/>
<keyword evidence="7" id="KW-1015">Disulfide bond</keyword>
<keyword evidence="9" id="KW-0325">Glycoprotein</keyword>
<evidence type="ECO:0000256" key="1">
    <source>
        <dbReference type="ARBA" id="ARBA00004251"/>
    </source>
</evidence>
<dbReference type="GO" id="GO:0009897">
    <property type="term" value="C:external side of plasma membrane"/>
    <property type="evidence" value="ECO:0007669"/>
    <property type="project" value="TreeGrafter"/>
</dbReference>
<dbReference type="GeneID" id="117361603"/>
<proteinExistence type="predicted"/>
<evidence type="ECO:0000256" key="3">
    <source>
        <dbReference type="ARBA" id="ARBA00022692"/>
    </source>
</evidence>
<evidence type="ECO:0000256" key="4">
    <source>
        <dbReference type="ARBA" id="ARBA00022729"/>
    </source>
</evidence>
<dbReference type="GO" id="GO:0042130">
    <property type="term" value="P:negative regulation of T cell proliferation"/>
    <property type="evidence" value="ECO:0007669"/>
    <property type="project" value="TreeGrafter"/>
</dbReference>
<dbReference type="GO" id="GO:0071222">
    <property type="term" value="P:cellular response to lipopolysaccharide"/>
    <property type="evidence" value="ECO:0007669"/>
    <property type="project" value="TreeGrafter"/>
</dbReference>
<keyword evidence="8" id="KW-0675">Receptor</keyword>
<keyword evidence="6" id="KW-0472">Membrane</keyword>
<dbReference type="RefSeq" id="XP_033803065.1">
    <property type="nucleotide sequence ID" value="XM_033947174.1"/>
</dbReference>
<keyword evidence="5" id="KW-1133">Transmembrane helix</keyword>
<dbReference type="Proteomes" id="UP000515159">
    <property type="component" value="Chromosome 5"/>
</dbReference>
<feature type="domain" description="Ig-like" evidence="11">
    <location>
        <begin position="53"/>
        <end position="160"/>
    </location>
</feature>
<evidence type="ECO:0000313" key="13">
    <source>
        <dbReference type="RefSeq" id="XP_033803065.1"/>
    </source>
</evidence>
<protein>
    <submittedName>
        <fullName evidence="13">Uncharacterized protein LOC117361603</fullName>
    </submittedName>
</protein>
<keyword evidence="3" id="KW-0812">Transmembrane</keyword>
<keyword evidence="10" id="KW-0393">Immunoglobulin domain</keyword>
<dbReference type="GO" id="GO:0006955">
    <property type="term" value="P:immune response"/>
    <property type="evidence" value="ECO:0007669"/>
    <property type="project" value="TreeGrafter"/>
</dbReference>
<evidence type="ECO:0000256" key="10">
    <source>
        <dbReference type="ARBA" id="ARBA00023319"/>
    </source>
</evidence>
<dbReference type="Pfam" id="PF13927">
    <property type="entry name" value="Ig_3"/>
    <property type="match status" value="1"/>
</dbReference>
<dbReference type="PANTHER" id="PTHR25466">
    <property type="entry name" value="T-LYMPHOCYTE ACTIVATION ANTIGEN"/>
    <property type="match status" value="1"/>
</dbReference>
<dbReference type="SUPFAM" id="SSF48726">
    <property type="entry name" value="Immunoglobulin"/>
    <property type="match status" value="1"/>
</dbReference>
<dbReference type="PANTHER" id="PTHR25466:SF14">
    <property type="entry name" value="BUTYROPHILIN SUBFAMILY 2 MEMBER A2-LIKE-RELATED"/>
    <property type="match status" value="1"/>
</dbReference>
<dbReference type="AlphaFoldDB" id="A0A6P8R4Q3"/>
<evidence type="ECO:0000313" key="12">
    <source>
        <dbReference type="Proteomes" id="UP000515159"/>
    </source>
</evidence>
<dbReference type="SMART" id="SM00409">
    <property type="entry name" value="IG"/>
    <property type="match status" value="1"/>
</dbReference>
<dbReference type="InterPro" id="IPR051713">
    <property type="entry name" value="T-cell_Activation_Regulation"/>
</dbReference>
<comment type="subcellular location">
    <subcellularLocation>
        <location evidence="1">Cell membrane</location>
        <topology evidence="1">Single-pass type I membrane protein</topology>
    </subcellularLocation>
</comment>
<name>A0A6P8R4Q3_GEOSA</name>
<accession>A0A6P8R4Q3</accession>
<sequence>MRNSIYSHSLIVQNTLDNRKETQIKRVRREMREMAAQAIFTVFSFLLIRVSLSKLQVIVSESPVKAKVGDDVLLKCQLVVDQPPVDVSQLMIQWFHRGGMILEYDENLNIRDSYATMSLEELQNGNASLILPNIKPNRAGNYRCYVYYTTGSSMKEIVLEIEDPEEQQVCPKGSSPVLNKVDEVMADFHRIRGKLKSINHDVQKCLCSQ</sequence>
<organism evidence="12 13">
    <name type="scientific">Geotrypetes seraphini</name>
    <name type="common">Gaboon caecilian</name>
    <name type="synonym">Caecilia seraphini</name>
    <dbReference type="NCBI Taxonomy" id="260995"/>
    <lineage>
        <taxon>Eukaryota</taxon>
        <taxon>Metazoa</taxon>
        <taxon>Chordata</taxon>
        <taxon>Craniata</taxon>
        <taxon>Vertebrata</taxon>
        <taxon>Euteleostomi</taxon>
        <taxon>Amphibia</taxon>
        <taxon>Gymnophiona</taxon>
        <taxon>Geotrypetes</taxon>
    </lineage>
</organism>
<evidence type="ECO:0000256" key="9">
    <source>
        <dbReference type="ARBA" id="ARBA00023180"/>
    </source>
</evidence>
<dbReference type="Gene3D" id="2.60.40.10">
    <property type="entry name" value="Immunoglobulins"/>
    <property type="match status" value="1"/>
</dbReference>
<dbReference type="InterPro" id="IPR007110">
    <property type="entry name" value="Ig-like_dom"/>
</dbReference>
<evidence type="ECO:0000256" key="2">
    <source>
        <dbReference type="ARBA" id="ARBA00022475"/>
    </source>
</evidence>
<keyword evidence="12" id="KW-1185">Reference proteome</keyword>
<dbReference type="InterPro" id="IPR003599">
    <property type="entry name" value="Ig_sub"/>
</dbReference>
<gene>
    <name evidence="13" type="primary">LOC117361603</name>
</gene>
<evidence type="ECO:0000256" key="6">
    <source>
        <dbReference type="ARBA" id="ARBA00023136"/>
    </source>
</evidence>
<dbReference type="InParanoid" id="A0A6P8R4Q3"/>
<dbReference type="OrthoDB" id="10043043at2759"/>
<dbReference type="GO" id="GO:0007166">
    <property type="term" value="P:cell surface receptor signaling pathway"/>
    <property type="evidence" value="ECO:0007669"/>
    <property type="project" value="TreeGrafter"/>
</dbReference>
<keyword evidence="4" id="KW-0732">Signal</keyword>
<dbReference type="InterPro" id="IPR036179">
    <property type="entry name" value="Ig-like_dom_sf"/>
</dbReference>
<dbReference type="GO" id="GO:0042102">
    <property type="term" value="P:positive regulation of T cell proliferation"/>
    <property type="evidence" value="ECO:0007669"/>
    <property type="project" value="TreeGrafter"/>
</dbReference>
<dbReference type="PROSITE" id="PS50835">
    <property type="entry name" value="IG_LIKE"/>
    <property type="match status" value="1"/>
</dbReference>
<dbReference type="InterPro" id="IPR013783">
    <property type="entry name" value="Ig-like_fold"/>
</dbReference>
<evidence type="ECO:0000256" key="8">
    <source>
        <dbReference type="ARBA" id="ARBA00023170"/>
    </source>
</evidence>
<evidence type="ECO:0000256" key="7">
    <source>
        <dbReference type="ARBA" id="ARBA00023157"/>
    </source>
</evidence>
<evidence type="ECO:0000259" key="11">
    <source>
        <dbReference type="PROSITE" id="PS50835"/>
    </source>
</evidence>
<reference evidence="13" key="1">
    <citation type="submission" date="2025-08" db="UniProtKB">
        <authorList>
            <consortium name="RefSeq"/>
        </authorList>
    </citation>
    <scope>IDENTIFICATION</scope>
</reference>
<dbReference type="GO" id="GO:0031295">
    <property type="term" value="P:T cell costimulation"/>
    <property type="evidence" value="ECO:0007669"/>
    <property type="project" value="TreeGrafter"/>
</dbReference>